<reference evidence="11" key="4">
    <citation type="submission" date="2025-09" db="UniProtKB">
        <authorList>
            <consortium name="Ensembl"/>
        </authorList>
    </citation>
    <scope>IDENTIFICATION</scope>
    <source>
        <strain evidence="11">JP 163 A</strain>
    </source>
</reference>
<comment type="subcellular location">
    <subcellularLocation>
        <location evidence="1">Membrane</location>
    </subcellularLocation>
    <subcellularLocation>
        <location evidence="2">Secreted</location>
    </subcellularLocation>
</comment>
<dbReference type="GO" id="GO:0051607">
    <property type="term" value="P:defense response to virus"/>
    <property type="evidence" value="ECO:0007669"/>
    <property type="project" value="TreeGrafter"/>
</dbReference>
<dbReference type="GO" id="GO:0031640">
    <property type="term" value="P:killing of cells of another organism"/>
    <property type="evidence" value="ECO:0007669"/>
    <property type="project" value="UniProtKB-KW"/>
</dbReference>
<comment type="similarity">
    <text evidence="3">Belongs to the complement C6/C7/C8/C9 family.</text>
</comment>
<dbReference type="SUPFAM" id="SSF49562">
    <property type="entry name" value="C2 domain (Calcium/lipid-binding domain, CaLB)"/>
    <property type="match status" value="1"/>
</dbReference>
<dbReference type="Pfam" id="PF00168">
    <property type="entry name" value="C2"/>
    <property type="match status" value="1"/>
</dbReference>
<dbReference type="Ensembl" id="ENSXMAT00000030651.1">
    <property type="protein sequence ID" value="ENSXMAP00000029889.1"/>
    <property type="gene ID" value="ENSXMAG00000029982.1"/>
</dbReference>
<dbReference type="InterPro" id="IPR052784">
    <property type="entry name" value="Perforin-1_pore-forming"/>
</dbReference>
<feature type="chain" id="PRO_5017346665" evidence="8">
    <location>
        <begin position="24"/>
        <end position="450"/>
    </location>
</feature>
<dbReference type="InterPro" id="IPR020863">
    <property type="entry name" value="MACPF_CS"/>
</dbReference>
<evidence type="ECO:0000256" key="1">
    <source>
        <dbReference type="ARBA" id="ARBA00004370"/>
    </source>
</evidence>
<keyword evidence="5" id="KW-0204">Cytolysis</keyword>
<dbReference type="Proteomes" id="UP000002852">
    <property type="component" value="Unassembled WGS sequence"/>
</dbReference>
<keyword evidence="12" id="KW-1185">Reference proteome</keyword>
<dbReference type="GO" id="GO:0016020">
    <property type="term" value="C:membrane"/>
    <property type="evidence" value="ECO:0007669"/>
    <property type="project" value="UniProtKB-SubCell"/>
</dbReference>
<protein>
    <submittedName>
        <fullName evidence="11">Perforin-1-like</fullName>
    </submittedName>
</protein>
<dbReference type="InterPro" id="IPR000008">
    <property type="entry name" value="C2_dom"/>
</dbReference>
<dbReference type="PANTHER" id="PTHR46096">
    <property type="entry name" value="PERFORIN-1"/>
    <property type="match status" value="1"/>
</dbReference>
<reference evidence="11" key="3">
    <citation type="submission" date="2025-08" db="UniProtKB">
        <authorList>
            <consortium name="Ensembl"/>
        </authorList>
    </citation>
    <scope>IDENTIFICATION</scope>
    <source>
        <strain evidence="11">JP 163 A</strain>
    </source>
</reference>
<dbReference type="InterPro" id="IPR020864">
    <property type="entry name" value="MACPF"/>
</dbReference>
<dbReference type="GO" id="GO:0001913">
    <property type="term" value="P:T cell mediated cytotoxicity"/>
    <property type="evidence" value="ECO:0007669"/>
    <property type="project" value="TreeGrafter"/>
</dbReference>
<dbReference type="PROSITE" id="PS50004">
    <property type="entry name" value="C2"/>
    <property type="match status" value="1"/>
</dbReference>
<reference evidence="12" key="1">
    <citation type="submission" date="2012-01" db="EMBL/GenBank/DDBJ databases">
        <authorList>
            <person name="Walter R."/>
            <person name="Schartl M."/>
            <person name="Warren W."/>
        </authorList>
    </citation>
    <scope>NUCLEOTIDE SEQUENCE [LARGE SCALE GENOMIC DNA]</scope>
    <source>
        <strain evidence="12">JP 163 A</strain>
    </source>
</reference>
<evidence type="ECO:0000313" key="11">
    <source>
        <dbReference type="Ensembl" id="ENSXMAP00000029889.1"/>
    </source>
</evidence>
<evidence type="ECO:0000256" key="7">
    <source>
        <dbReference type="ARBA" id="ARBA00023157"/>
    </source>
</evidence>
<dbReference type="GO" id="GO:0005576">
    <property type="term" value="C:extracellular region"/>
    <property type="evidence" value="ECO:0007669"/>
    <property type="project" value="UniProtKB-SubCell"/>
</dbReference>
<reference evidence="12" key="2">
    <citation type="journal article" date="2013" name="Nat. Genet.">
        <title>The genome of the platyfish, Xiphophorus maculatus, provides insights into evolutionary adaptation and several complex traits.</title>
        <authorList>
            <person name="Schartl M."/>
            <person name="Walter R.B."/>
            <person name="Shen Y."/>
            <person name="Garcia T."/>
            <person name="Catchen J."/>
            <person name="Amores A."/>
            <person name="Braasch I."/>
            <person name="Chalopin D."/>
            <person name="Volff J.N."/>
            <person name="Lesch K.P."/>
            <person name="Bisazza A."/>
            <person name="Minx P."/>
            <person name="Hillier L."/>
            <person name="Wilson R.K."/>
            <person name="Fuerstenberg S."/>
            <person name="Boore J."/>
            <person name="Searle S."/>
            <person name="Postlethwait J.H."/>
            <person name="Warren W.C."/>
        </authorList>
    </citation>
    <scope>NUCLEOTIDE SEQUENCE [LARGE SCALE GENOMIC DNA]</scope>
    <source>
        <strain evidence="12">JP 163 A</strain>
    </source>
</reference>
<keyword evidence="4" id="KW-0964">Secreted</keyword>
<feature type="signal peptide" evidence="8">
    <location>
        <begin position="1"/>
        <end position="23"/>
    </location>
</feature>
<evidence type="ECO:0000256" key="6">
    <source>
        <dbReference type="ARBA" id="ARBA00023136"/>
    </source>
</evidence>
<dbReference type="PROSITE" id="PS51412">
    <property type="entry name" value="MACPF_2"/>
    <property type="match status" value="1"/>
</dbReference>
<evidence type="ECO:0000313" key="12">
    <source>
        <dbReference type="Proteomes" id="UP000002852"/>
    </source>
</evidence>
<dbReference type="PANTHER" id="PTHR46096:SF1">
    <property type="entry name" value="PERFORIN 1.5"/>
    <property type="match status" value="1"/>
</dbReference>
<dbReference type="SMART" id="SM00457">
    <property type="entry name" value="MACPF"/>
    <property type="match status" value="1"/>
</dbReference>
<dbReference type="Pfam" id="PF01823">
    <property type="entry name" value="MACPF"/>
    <property type="match status" value="1"/>
</dbReference>
<evidence type="ECO:0000256" key="4">
    <source>
        <dbReference type="ARBA" id="ARBA00022525"/>
    </source>
</evidence>
<evidence type="ECO:0000259" key="10">
    <source>
        <dbReference type="PROSITE" id="PS51412"/>
    </source>
</evidence>
<feature type="domain" description="MACPF" evidence="10">
    <location>
        <begin position="28"/>
        <end position="378"/>
    </location>
</feature>
<dbReference type="Gene3D" id="2.60.40.150">
    <property type="entry name" value="C2 domain"/>
    <property type="match status" value="1"/>
</dbReference>
<dbReference type="GeneTree" id="ENSGT00990000204057"/>
<keyword evidence="6" id="KW-0472">Membrane</keyword>
<sequence>MLPDSTSALLLLSVLLVHSSVLSCRIGTQSECDAAPFVPGYNLVGEGYDIVRLQRKGAYVIDVKTYLSSADSCTLCSNPLQNHAYQKLPSSVVDWRAINRCTAEISSSHHTSASSLIQAYTSHDTNDWSFGLDVQNVLESGKSDVGGTRSNAYKFASQRSKEDRYTFSTHSITCSHYRFRVSSTPNLSIDFKRQSENLPSHYNSSTADEYGDLINTFGTHYFRLVILGGQLKRLTSSRSCLSSLNGLSSSEVHSCLSMGVAVGLGKTQLTSALKSCKNVLQNQDSSTNFSTGLHQHYTEVSGGDGWLGEFTISKNDSISYTKWLLSLKNTPDVVSFSLRPLYQLVPGQLQKAGMKTAIEQYLMNNAVKKSPQEPHCETTTPNLSSNCCPQQALKGTLSVTIIQGYNISGDIAGRTECFVHIWYGSTKQSTHMVKSNNPKFNENFDFGKVS</sequence>
<evidence type="ECO:0000256" key="8">
    <source>
        <dbReference type="SAM" id="SignalP"/>
    </source>
</evidence>
<dbReference type="AlphaFoldDB" id="A0A3B5QE66"/>
<evidence type="ECO:0000256" key="2">
    <source>
        <dbReference type="ARBA" id="ARBA00004613"/>
    </source>
</evidence>
<dbReference type="OMA" id="NIMCCAR"/>
<dbReference type="GO" id="GO:0022829">
    <property type="term" value="F:wide pore channel activity"/>
    <property type="evidence" value="ECO:0007669"/>
    <property type="project" value="TreeGrafter"/>
</dbReference>
<accession>A0A3B5QE66</accession>
<evidence type="ECO:0000256" key="5">
    <source>
        <dbReference type="ARBA" id="ARBA00022852"/>
    </source>
</evidence>
<keyword evidence="7" id="KW-1015">Disulfide bond</keyword>
<evidence type="ECO:0000259" key="9">
    <source>
        <dbReference type="PROSITE" id="PS50004"/>
    </source>
</evidence>
<proteinExistence type="inferred from homology"/>
<dbReference type="InParanoid" id="A0A3B5QE66"/>
<organism evidence="11 12">
    <name type="scientific">Xiphophorus maculatus</name>
    <name type="common">Southern platyfish</name>
    <name type="synonym">Platypoecilus maculatus</name>
    <dbReference type="NCBI Taxonomy" id="8083"/>
    <lineage>
        <taxon>Eukaryota</taxon>
        <taxon>Metazoa</taxon>
        <taxon>Chordata</taxon>
        <taxon>Craniata</taxon>
        <taxon>Vertebrata</taxon>
        <taxon>Euteleostomi</taxon>
        <taxon>Actinopterygii</taxon>
        <taxon>Neopterygii</taxon>
        <taxon>Teleostei</taxon>
        <taxon>Neoteleostei</taxon>
        <taxon>Acanthomorphata</taxon>
        <taxon>Ovalentaria</taxon>
        <taxon>Atherinomorphae</taxon>
        <taxon>Cyprinodontiformes</taxon>
        <taxon>Poeciliidae</taxon>
        <taxon>Poeciliinae</taxon>
        <taxon>Xiphophorus</taxon>
    </lineage>
</organism>
<dbReference type="InterPro" id="IPR035892">
    <property type="entry name" value="C2_domain_sf"/>
</dbReference>
<dbReference type="GO" id="GO:0001771">
    <property type="term" value="P:immunological synapse formation"/>
    <property type="evidence" value="ECO:0007669"/>
    <property type="project" value="TreeGrafter"/>
</dbReference>
<evidence type="ECO:0000256" key="3">
    <source>
        <dbReference type="ARBA" id="ARBA00009214"/>
    </source>
</evidence>
<name>A0A3B5QE66_XIPMA</name>
<dbReference type="PROSITE" id="PS00279">
    <property type="entry name" value="MACPF_1"/>
    <property type="match status" value="1"/>
</dbReference>
<keyword evidence="8" id="KW-0732">Signal</keyword>
<feature type="domain" description="C2" evidence="9">
    <location>
        <begin position="377"/>
        <end position="450"/>
    </location>
</feature>